<keyword evidence="7" id="KW-1185">Reference proteome</keyword>
<dbReference type="GO" id="GO:0006152">
    <property type="term" value="P:purine nucleoside catabolic process"/>
    <property type="evidence" value="ECO:0007669"/>
    <property type="project" value="TreeGrafter"/>
</dbReference>
<keyword evidence="2" id="KW-0378">Hydrolase</keyword>
<accession>A0A7J7IDB9</accession>
<reference evidence="6 7" key="1">
    <citation type="journal article" date="2020" name="J. Phycol.">
        <title>Comparative genome analysis reveals Cyanidiococcus gen. nov., a new extremophilic red algal genus sister to Cyanidioschyzon (Cyanidioschyzonaceae, Rhodophyta).</title>
        <authorList>
            <person name="Liu S.-L."/>
            <person name="Chiang Y.-R."/>
            <person name="Yoon H.S."/>
            <person name="Fu H.-Y."/>
        </authorList>
    </citation>
    <scope>NUCLEOTIDE SEQUENCE [LARGE SCALE GENOMIC DNA]</scope>
    <source>
        <strain evidence="6 7">THAL066</strain>
    </source>
</reference>
<comment type="similarity">
    <text evidence="1">Belongs to the IUNH family.</text>
</comment>
<dbReference type="SUPFAM" id="SSF53590">
    <property type="entry name" value="Nucleoside hydrolase"/>
    <property type="match status" value="2"/>
</dbReference>
<evidence type="ECO:0000256" key="3">
    <source>
        <dbReference type="ARBA" id="ARBA00023295"/>
    </source>
</evidence>
<feature type="region of interest" description="Disordered" evidence="4">
    <location>
        <begin position="259"/>
        <end position="280"/>
    </location>
</feature>
<dbReference type="PANTHER" id="PTHR12304:SF59">
    <property type="entry name" value="INOSINE-URIDINE PREFERRING NUCLEOSIDE HYDROLASE FAMILY PROTEIN"/>
    <property type="match status" value="1"/>
</dbReference>
<dbReference type="Gene3D" id="3.90.245.10">
    <property type="entry name" value="Ribonucleoside hydrolase-like"/>
    <property type="match status" value="1"/>
</dbReference>
<sequence>MIYPGVDQNDYKASCRISEIRFPRSGSCTKTRLAASVAASGTGRSVEADKVRTCFSEPGTTVLERETMPPPFLAQWDSQRVPRNAWSNLTRGFSADEPLPVWIDCDPGHDDAFALVLAAHNPRLRLLGVSTVDGNGSVENTTLNAARILKAAGVQQVRVYAGAALPLLRRTQPCSRPQTCKDNGSKKAQPRHPEHIHGRSGMELVQSAELWPDACFGHDLLDTEPAVQAMASAIMDEYVRLNPDTCLIRNRTVCTLRSELGKGSRDGPIDAEHSTEQTQTSERRVKIVTCGPLTNIALLVSIYREVIPLIDLVVLGGALFSAGNVSPVAEFNIHHDPEAFHIVTSAGIENILLIPLEVTHTVLAGEQVMDALHRIHSPFSVLLTGLLAYYGERYRHAFGFEAPPLHDPVAVAAVFGATLGKFAIQHHRVDVELHEGTLCHGKVVVDVWGHTGRPRNMYVALAVDTEWFWSEMLAVIKRANEVSPL</sequence>
<keyword evidence="3" id="KW-0326">Glycosidase</keyword>
<name>A0A7J7IDB9_9RHOD</name>
<dbReference type="OrthoDB" id="432381at2759"/>
<dbReference type="AlphaFoldDB" id="A0A7J7IDB9"/>
<dbReference type="InterPro" id="IPR036452">
    <property type="entry name" value="Ribo_hydro-like"/>
</dbReference>
<protein>
    <recommendedName>
        <fullName evidence="5">Inosine/uridine-preferring nucleoside hydrolase domain-containing protein</fullName>
    </recommendedName>
</protein>
<evidence type="ECO:0000256" key="4">
    <source>
        <dbReference type="SAM" id="MobiDB-lite"/>
    </source>
</evidence>
<dbReference type="Pfam" id="PF01156">
    <property type="entry name" value="IU_nuc_hydro"/>
    <property type="match status" value="1"/>
</dbReference>
<dbReference type="Proteomes" id="UP000530660">
    <property type="component" value="Unassembled WGS sequence"/>
</dbReference>
<feature type="domain" description="Inosine/uridine-preferring nucleoside hydrolase" evidence="5">
    <location>
        <begin position="101"/>
        <end position="469"/>
    </location>
</feature>
<comment type="caution">
    <text evidence="6">The sequence shown here is derived from an EMBL/GenBank/DDBJ whole genome shotgun (WGS) entry which is preliminary data.</text>
</comment>
<evidence type="ECO:0000313" key="7">
    <source>
        <dbReference type="Proteomes" id="UP000530660"/>
    </source>
</evidence>
<evidence type="ECO:0000256" key="2">
    <source>
        <dbReference type="ARBA" id="ARBA00022801"/>
    </source>
</evidence>
<evidence type="ECO:0000313" key="6">
    <source>
        <dbReference type="EMBL" id="KAF6001085.1"/>
    </source>
</evidence>
<organism evidence="6 7">
    <name type="scientific">Cyanidiococcus yangmingshanensis</name>
    <dbReference type="NCBI Taxonomy" id="2690220"/>
    <lineage>
        <taxon>Eukaryota</taxon>
        <taxon>Rhodophyta</taxon>
        <taxon>Bangiophyceae</taxon>
        <taxon>Cyanidiales</taxon>
        <taxon>Cyanidiaceae</taxon>
        <taxon>Cyanidiococcus</taxon>
    </lineage>
</organism>
<evidence type="ECO:0000256" key="1">
    <source>
        <dbReference type="ARBA" id="ARBA00009176"/>
    </source>
</evidence>
<dbReference type="GO" id="GO:0008477">
    <property type="term" value="F:purine nucleosidase activity"/>
    <property type="evidence" value="ECO:0007669"/>
    <property type="project" value="TreeGrafter"/>
</dbReference>
<dbReference type="InterPro" id="IPR001910">
    <property type="entry name" value="Inosine/uridine_hydrolase_dom"/>
</dbReference>
<dbReference type="EMBL" id="VWRR01000016">
    <property type="protein sequence ID" value="KAF6001085.1"/>
    <property type="molecule type" value="Genomic_DNA"/>
</dbReference>
<dbReference type="InterPro" id="IPR023186">
    <property type="entry name" value="IUNH"/>
</dbReference>
<evidence type="ECO:0000259" key="5">
    <source>
        <dbReference type="Pfam" id="PF01156"/>
    </source>
</evidence>
<feature type="region of interest" description="Disordered" evidence="4">
    <location>
        <begin position="175"/>
        <end position="195"/>
    </location>
</feature>
<gene>
    <name evidence="6" type="ORF">F1559_002599</name>
</gene>
<proteinExistence type="inferred from homology"/>
<dbReference type="PANTHER" id="PTHR12304">
    <property type="entry name" value="INOSINE-URIDINE PREFERRING NUCLEOSIDE HYDROLASE"/>
    <property type="match status" value="1"/>
</dbReference>
<dbReference type="GO" id="GO:0005829">
    <property type="term" value="C:cytosol"/>
    <property type="evidence" value="ECO:0007669"/>
    <property type="project" value="TreeGrafter"/>
</dbReference>